<dbReference type="InterPro" id="IPR012337">
    <property type="entry name" value="RNaseH-like_sf"/>
</dbReference>
<reference evidence="3 9" key="1">
    <citation type="submission" date="2020-07" db="EMBL/GenBank/DDBJ databases">
        <authorList>
            <person name="Feng X."/>
        </authorList>
    </citation>
    <scope>NUCLEOTIDE SEQUENCE [LARGE SCALE GENOMIC DNA]</scope>
    <source>
        <strain evidence="3 9">JCM31066</strain>
    </source>
</reference>
<evidence type="ECO:0000313" key="3">
    <source>
        <dbReference type="EMBL" id="MBC2594705.1"/>
    </source>
</evidence>
<organism evidence="3 9">
    <name type="scientific">Ruficoccus amylovorans</name>
    <dbReference type="NCBI Taxonomy" id="1804625"/>
    <lineage>
        <taxon>Bacteria</taxon>
        <taxon>Pseudomonadati</taxon>
        <taxon>Verrucomicrobiota</taxon>
        <taxon>Opitutia</taxon>
        <taxon>Puniceicoccales</taxon>
        <taxon>Cerasicoccaceae</taxon>
        <taxon>Ruficoccus</taxon>
    </lineage>
</organism>
<comment type="caution">
    <text evidence="3">The sequence shown here is derived from an EMBL/GenBank/DDBJ whole genome shotgun (WGS) entry which is preliminary data.</text>
</comment>
<dbReference type="SUPFAM" id="SSF53098">
    <property type="entry name" value="Ribonuclease H-like"/>
    <property type="match status" value="1"/>
</dbReference>
<evidence type="ECO:0000313" key="8">
    <source>
        <dbReference type="EMBL" id="MBC2596123.1"/>
    </source>
</evidence>
<gene>
    <name evidence="3" type="ORF">H5P28_10575</name>
    <name evidence="4" type="ORF">H5P28_14590</name>
    <name evidence="5" type="ORF">H5P28_15090</name>
    <name evidence="6" type="ORF">H5P28_15315</name>
    <name evidence="7" type="ORF">H5P28_16625</name>
    <name evidence="8" type="ORF">H5P28_17785</name>
</gene>
<evidence type="ECO:0000313" key="7">
    <source>
        <dbReference type="EMBL" id="MBC2595891.1"/>
    </source>
</evidence>
<name>A0A842HDT0_9BACT</name>
<dbReference type="InterPro" id="IPR025246">
    <property type="entry name" value="IS30-like_HTH"/>
</dbReference>
<dbReference type="NCBIfam" id="NF033563">
    <property type="entry name" value="transpos_IS30"/>
    <property type="match status" value="1"/>
</dbReference>
<sequence>MRKAGKSQREIAHFLGFSQSSISKELSRNRGLRGYRPGQAHAKALGRQQCKRRRHRVIEGELEALVRERIECKHSPEQISGALRRQGRPAPSRTSIYTFIQADRDRGGTLYRHLRINGKRRYRHKNKASRHKLPARVDIELRPAIVQRRERYGDWEADLIAGCRGGGYLLSLYERKSRYGRLALLQSKDANETAEAIIGVLQGYRVHTITYDNGLEFAGHRRVSEALGAAGFFCKPYHSWEKGGVENFNGLVRQYFPKGTNFLDVGEPRLAHIEAQLNQRPRKTLHFLSPNNLKLHFAA</sequence>
<dbReference type="InterPro" id="IPR053392">
    <property type="entry name" value="Transposase_IS30-like"/>
</dbReference>
<protein>
    <submittedName>
        <fullName evidence="3">IS30 family transposase</fullName>
    </submittedName>
</protein>
<keyword evidence="1" id="KW-0233">DNA recombination</keyword>
<dbReference type="Gene3D" id="3.30.420.10">
    <property type="entry name" value="Ribonuclease H-like superfamily/Ribonuclease H"/>
    <property type="match status" value="1"/>
</dbReference>
<dbReference type="GO" id="GO:0003676">
    <property type="term" value="F:nucleic acid binding"/>
    <property type="evidence" value="ECO:0007669"/>
    <property type="project" value="InterPro"/>
</dbReference>
<dbReference type="PROSITE" id="PS50994">
    <property type="entry name" value="INTEGRASE"/>
    <property type="match status" value="1"/>
</dbReference>
<feature type="domain" description="Integrase catalytic" evidence="2">
    <location>
        <begin position="139"/>
        <end position="298"/>
    </location>
</feature>
<dbReference type="InterPro" id="IPR036397">
    <property type="entry name" value="RNaseH_sf"/>
</dbReference>
<evidence type="ECO:0000313" key="4">
    <source>
        <dbReference type="EMBL" id="MBC2595491.1"/>
    </source>
</evidence>
<dbReference type="GO" id="GO:0015074">
    <property type="term" value="P:DNA integration"/>
    <property type="evidence" value="ECO:0007669"/>
    <property type="project" value="InterPro"/>
</dbReference>
<dbReference type="GO" id="GO:0004803">
    <property type="term" value="F:transposase activity"/>
    <property type="evidence" value="ECO:0007669"/>
    <property type="project" value="TreeGrafter"/>
</dbReference>
<dbReference type="Proteomes" id="UP000546464">
    <property type="component" value="Unassembled WGS sequence"/>
</dbReference>
<dbReference type="GO" id="GO:0005829">
    <property type="term" value="C:cytosol"/>
    <property type="evidence" value="ECO:0007669"/>
    <property type="project" value="TreeGrafter"/>
</dbReference>
<dbReference type="InterPro" id="IPR051917">
    <property type="entry name" value="Transposase-Integrase"/>
</dbReference>
<evidence type="ECO:0000256" key="1">
    <source>
        <dbReference type="ARBA" id="ARBA00023172"/>
    </source>
</evidence>
<dbReference type="EMBL" id="JACHVB010000044">
    <property type="protein sequence ID" value="MBC2595591.1"/>
    <property type="molecule type" value="Genomic_DNA"/>
</dbReference>
<dbReference type="EMBL" id="JACHVB010000060">
    <property type="protein sequence ID" value="MBC2596123.1"/>
    <property type="molecule type" value="Genomic_DNA"/>
</dbReference>
<dbReference type="Pfam" id="PF13936">
    <property type="entry name" value="HTH_38"/>
    <property type="match status" value="1"/>
</dbReference>
<evidence type="ECO:0000313" key="5">
    <source>
        <dbReference type="EMBL" id="MBC2595591.1"/>
    </source>
</evidence>
<keyword evidence="9" id="KW-1185">Reference proteome</keyword>
<evidence type="ECO:0000313" key="9">
    <source>
        <dbReference type="Proteomes" id="UP000546464"/>
    </source>
</evidence>
<dbReference type="EMBL" id="JACHVB010000055">
    <property type="protein sequence ID" value="MBC2595891.1"/>
    <property type="molecule type" value="Genomic_DNA"/>
</dbReference>
<dbReference type="GO" id="GO:0006310">
    <property type="term" value="P:DNA recombination"/>
    <property type="evidence" value="ECO:0007669"/>
    <property type="project" value="UniProtKB-KW"/>
</dbReference>
<dbReference type="AlphaFoldDB" id="A0A842HDT0"/>
<dbReference type="InterPro" id="IPR001584">
    <property type="entry name" value="Integrase_cat-core"/>
</dbReference>
<proteinExistence type="predicted"/>
<accession>A0A842HDT0</accession>
<dbReference type="GO" id="GO:0032196">
    <property type="term" value="P:transposition"/>
    <property type="evidence" value="ECO:0007669"/>
    <property type="project" value="TreeGrafter"/>
</dbReference>
<dbReference type="EMBL" id="JACHVB010000045">
    <property type="protein sequence ID" value="MBC2595636.1"/>
    <property type="molecule type" value="Genomic_DNA"/>
</dbReference>
<evidence type="ECO:0000259" key="2">
    <source>
        <dbReference type="PROSITE" id="PS50994"/>
    </source>
</evidence>
<dbReference type="PANTHER" id="PTHR10948">
    <property type="entry name" value="TRANSPOSASE"/>
    <property type="match status" value="1"/>
</dbReference>
<dbReference type="EMBL" id="JACHVB010000043">
    <property type="protein sequence ID" value="MBC2595491.1"/>
    <property type="molecule type" value="Genomic_DNA"/>
</dbReference>
<dbReference type="PANTHER" id="PTHR10948:SF23">
    <property type="entry name" value="TRANSPOSASE INSI FOR INSERTION SEQUENCE ELEMENT IS30A-RELATED"/>
    <property type="match status" value="1"/>
</dbReference>
<evidence type="ECO:0000313" key="6">
    <source>
        <dbReference type="EMBL" id="MBC2595636.1"/>
    </source>
</evidence>
<dbReference type="EMBL" id="JACHVB010000032">
    <property type="protein sequence ID" value="MBC2594705.1"/>
    <property type="molecule type" value="Genomic_DNA"/>
</dbReference>